<dbReference type="eggNOG" id="ENOG502ZJAT">
    <property type="taxonomic scope" value="Bacteria"/>
</dbReference>
<evidence type="ECO:0008006" key="4">
    <source>
        <dbReference type="Google" id="ProtNLM"/>
    </source>
</evidence>
<proteinExistence type="predicted"/>
<keyword evidence="1" id="KW-0732">Signal</keyword>
<evidence type="ECO:0000313" key="3">
    <source>
        <dbReference type="Proteomes" id="UP000035100"/>
    </source>
</evidence>
<dbReference type="EMBL" id="AONG01000013">
    <property type="protein sequence ID" value="KIQ68489.1"/>
    <property type="molecule type" value="Genomic_DNA"/>
</dbReference>
<comment type="caution">
    <text evidence="2">The sequence shown here is derived from an EMBL/GenBank/DDBJ whole genome shotgun (WGS) entry which is preliminary data.</text>
</comment>
<sequence length="114" mass="11275">MSARAAGAALILASLSACAANAVIETGFGPAVVMEDPELAVYTPTTLPDGSDISPSPLIGALVVTEPDGASLPYEAQARAEAALTAYCGGVMPDGLTYYGIGNGGSSWIALPCA</sequence>
<gene>
    <name evidence="2" type="ORF">Wenmar_02759</name>
</gene>
<dbReference type="Proteomes" id="UP000035100">
    <property type="component" value="Unassembled WGS sequence"/>
</dbReference>
<keyword evidence="3" id="KW-1185">Reference proteome</keyword>
<feature type="signal peptide" evidence="1">
    <location>
        <begin position="1"/>
        <end position="19"/>
    </location>
</feature>
<dbReference type="PROSITE" id="PS51257">
    <property type="entry name" value="PROKAR_LIPOPROTEIN"/>
    <property type="match status" value="1"/>
</dbReference>
<dbReference type="STRING" id="1123501.Wenmar_02759"/>
<protein>
    <recommendedName>
        <fullName evidence="4">Lipoprotein</fullName>
    </recommendedName>
</protein>
<accession>A0A0D0Q1N8</accession>
<dbReference type="RefSeq" id="WP_018304006.1">
    <property type="nucleotide sequence ID" value="NZ_KB902310.1"/>
</dbReference>
<evidence type="ECO:0000256" key="1">
    <source>
        <dbReference type="SAM" id="SignalP"/>
    </source>
</evidence>
<evidence type="ECO:0000313" key="2">
    <source>
        <dbReference type="EMBL" id="KIQ68489.1"/>
    </source>
</evidence>
<reference evidence="2 3" key="1">
    <citation type="submission" date="2013-01" db="EMBL/GenBank/DDBJ databases">
        <authorList>
            <person name="Fiebig A."/>
            <person name="Goeker M."/>
            <person name="Klenk H.-P.P."/>
        </authorList>
    </citation>
    <scope>NUCLEOTIDE SEQUENCE [LARGE SCALE GENOMIC DNA]</scope>
    <source>
        <strain evidence="2 3">DSM 24838</strain>
    </source>
</reference>
<organism evidence="2 3">
    <name type="scientific">Wenxinia marina DSM 24838</name>
    <dbReference type="NCBI Taxonomy" id="1123501"/>
    <lineage>
        <taxon>Bacteria</taxon>
        <taxon>Pseudomonadati</taxon>
        <taxon>Pseudomonadota</taxon>
        <taxon>Alphaproteobacteria</taxon>
        <taxon>Rhodobacterales</taxon>
        <taxon>Roseobacteraceae</taxon>
        <taxon>Wenxinia</taxon>
    </lineage>
</organism>
<name>A0A0D0Q1N8_9RHOB</name>
<feature type="chain" id="PRO_5002235784" description="Lipoprotein" evidence="1">
    <location>
        <begin position="20"/>
        <end position="114"/>
    </location>
</feature>
<dbReference type="AlphaFoldDB" id="A0A0D0Q1N8"/>
<dbReference type="OrthoDB" id="9949860at2"/>